<reference evidence="2" key="1">
    <citation type="submission" date="2021-04" db="EMBL/GenBank/DDBJ databases">
        <authorList>
            <person name="Hornung B."/>
        </authorList>
    </citation>
    <scope>NUCLEOTIDE SEQUENCE</scope>
    <source>
        <strain evidence="2">G5G6</strain>
    </source>
</reference>
<protein>
    <submittedName>
        <fullName evidence="2">Fe-S protein maturation auxiliary factor YitW</fullName>
    </submittedName>
</protein>
<dbReference type="Gene3D" id="3.30.300.130">
    <property type="entry name" value="Fe-S cluster assembly (FSCA)"/>
    <property type="match status" value="1"/>
</dbReference>
<sequence>MKVLDWLNRSGKRTSDDLLETRVIAALRTVFDPEIPVNIYDLGLVYALDIDQNSGDVNIHMTLTAPGCPVAATFPDTVATTVGQVEGVHSVEVELVWEPPWSQDMMDEAARLELGML</sequence>
<keyword evidence="3" id="KW-1185">Reference proteome</keyword>
<gene>
    <name evidence="2" type="primary">yitW</name>
    <name evidence="2" type="ORF">GTOL_10343</name>
</gene>
<accession>A0A916J398</accession>
<evidence type="ECO:0000259" key="1">
    <source>
        <dbReference type="Pfam" id="PF01883"/>
    </source>
</evidence>
<dbReference type="PANTHER" id="PTHR42831:SF1">
    <property type="entry name" value="FE-S PROTEIN MATURATION AUXILIARY FACTOR YITW"/>
    <property type="match status" value="1"/>
</dbReference>
<dbReference type="PANTHER" id="PTHR42831">
    <property type="entry name" value="FE-S PROTEIN MATURATION AUXILIARY FACTOR YITW"/>
    <property type="match status" value="1"/>
</dbReference>
<dbReference type="AlphaFoldDB" id="A0A916J398"/>
<dbReference type="Proteomes" id="UP000742786">
    <property type="component" value="Unassembled WGS sequence"/>
</dbReference>
<name>A0A916J398_9PROT</name>
<dbReference type="SUPFAM" id="SSF117916">
    <property type="entry name" value="Fe-S cluster assembly (FSCA) domain-like"/>
    <property type="match status" value="1"/>
</dbReference>
<proteinExistence type="predicted"/>
<dbReference type="EMBL" id="CAJQUM010000001">
    <property type="protein sequence ID" value="CAG4882461.1"/>
    <property type="molecule type" value="Genomic_DNA"/>
</dbReference>
<organism evidence="2 3">
    <name type="scientific">Georgfuchsia toluolica</name>
    <dbReference type="NCBI Taxonomy" id="424218"/>
    <lineage>
        <taxon>Bacteria</taxon>
        <taxon>Pseudomonadati</taxon>
        <taxon>Pseudomonadota</taxon>
        <taxon>Betaproteobacteria</taxon>
        <taxon>Nitrosomonadales</taxon>
        <taxon>Sterolibacteriaceae</taxon>
        <taxon>Georgfuchsia</taxon>
    </lineage>
</organism>
<dbReference type="InterPro" id="IPR034904">
    <property type="entry name" value="FSCA_dom_sf"/>
</dbReference>
<comment type="caution">
    <text evidence="2">The sequence shown here is derived from an EMBL/GenBank/DDBJ whole genome shotgun (WGS) entry which is preliminary data.</text>
</comment>
<dbReference type="Pfam" id="PF01883">
    <property type="entry name" value="FeS_assembly_P"/>
    <property type="match status" value="1"/>
</dbReference>
<dbReference type="RefSeq" id="WP_220634531.1">
    <property type="nucleotide sequence ID" value="NZ_CAJQUM010000001.1"/>
</dbReference>
<evidence type="ECO:0000313" key="3">
    <source>
        <dbReference type="Proteomes" id="UP000742786"/>
    </source>
</evidence>
<feature type="domain" description="MIP18 family-like" evidence="1">
    <location>
        <begin position="21"/>
        <end position="93"/>
    </location>
</feature>
<dbReference type="InterPro" id="IPR052339">
    <property type="entry name" value="Fe-S_Maturation_MIP18"/>
</dbReference>
<dbReference type="InterPro" id="IPR002744">
    <property type="entry name" value="MIP18-like"/>
</dbReference>
<evidence type="ECO:0000313" key="2">
    <source>
        <dbReference type="EMBL" id="CAG4882461.1"/>
    </source>
</evidence>
<dbReference type="NCBIfam" id="TIGR02945">
    <property type="entry name" value="SUF_assoc"/>
    <property type="match status" value="1"/>
</dbReference>
<dbReference type="InterPro" id="IPR014291">
    <property type="entry name" value="SUF_FeS_clus_asmbl-assoc"/>
</dbReference>